<organism evidence="1 2">
    <name type="scientific">Pontibacillus chungwhensis BH030062</name>
    <dbReference type="NCBI Taxonomy" id="1385513"/>
    <lineage>
        <taxon>Bacteria</taxon>
        <taxon>Bacillati</taxon>
        <taxon>Bacillota</taxon>
        <taxon>Bacilli</taxon>
        <taxon>Bacillales</taxon>
        <taxon>Bacillaceae</taxon>
        <taxon>Pontibacillus</taxon>
    </lineage>
</organism>
<gene>
    <name evidence="1" type="ORF">N780_19850</name>
</gene>
<evidence type="ECO:0000313" key="1">
    <source>
        <dbReference type="EMBL" id="KGP91463.1"/>
    </source>
</evidence>
<dbReference type="EMBL" id="AVBG01000006">
    <property type="protein sequence ID" value="KGP91463.1"/>
    <property type="molecule type" value="Genomic_DNA"/>
</dbReference>
<comment type="caution">
    <text evidence="1">The sequence shown here is derived from an EMBL/GenBank/DDBJ whole genome shotgun (WGS) entry which is preliminary data.</text>
</comment>
<dbReference type="GO" id="GO:0043937">
    <property type="term" value="P:regulation of sporulation"/>
    <property type="evidence" value="ECO:0007669"/>
    <property type="project" value="InterPro"/>
</dbReference>
<dbReference type="eggNOG" id="ENOG5030CEH">
    <property type="taxonomic scope" value="Bacteria"/>
</dbReference>
<dbReference type="InterPro" id="IPR018540">
    <property type="entry name" value="Spo0E-like"/>
</dbReference>
<proteinExistence type="predicted"/>
<evidence type="ECO:0000313" key="2">
    <source>
        <dbReference type="Proteomes" id="UP000030153"/>
    </source>
</evidence>
<name>A0A0A2UXJ2_9BACI</name>
<dbReference type="Gene3D" id="4.10.280.10">
    <property type="entry name" value="Helix-loop-helix DNA-binding domain"/>
    <property type="match status" value="1"/>
</dbReference>
<evidence type="ECO:0008006" key="3">
    <source>
        <dbReference type="Google" id="ProtNLM"/>
    </source>
</evidence>
<protein>
    <recommendedName>
        <fullName evidence="3">Sporulation protein Spo0E</fullName>
    </recommendedName>
</protein>
<dbReference type="Pfam" id="PF09388">
    <property type="entry name" value="SpoOE-like"/>
    <property type="match status" value="1"/>
</dbReference>
<keyword evidence="2" id="KW-1185">Reference proteome</keyword>
<dbReference type="InterPro" id="IPR053028">
    <property type="entry name" value="Spo0E-like_phosphatase"/>
</dbReference>
<dbReference type="PANTHER" id="PTHR41263">
    <property type="entry name" value="ASPARTYL-PHOSPHATE PHOSPHATASE YISI"/>
    <property type="match status" value="1"/>
</dbReference>
<dbReference type="RefSeq" id="WP_036783174.1">
    <property type="nucleotide sequence ID" value="NZ_AVBG01000006.1"/>
</dbReference>
<accession>A0A0A2UXJ2</accession>
<dbReference type="Proteomes" id="UP000030153">
    <property type="component" value="Unassembled WGS sequence"/>
</dbReference>
<dbReference type="AlphaFoldDB" id="A0A0A2UXJ2"/>
<dbReference type="InterPro" id="IPR036638">
    <property type="entry name" value="HLH_DNA-bd_sf"/>
</dbReference>
<sequence length="64" mass="7628">MEFQYFIEEHTSTEELKMKITDLRSTMIETGLTHGLNHDKTIELSQKLDRYITEIQKRSLNPIM</sequence>
<dbReference type="SUPFAM" id="SSF140500">
    <property type="entry name" value="BAS1536-like"/>
    <property type="match status" value="1"/>
</dbReference>
<dbReference type="GO" id="GO:0046983">
    <property type="term" value="F:protein dimerization activity"/>
    <property type="evidence" value="ECO:0007669"/>
    <property type="project" value="InterPro"/>
</dbReference>
<dbReference type="PANTHER" id="PTHR41263:SF1">
    <property type="entry name" value="ASPARTYL-PHOSPHATE PHOSPHATASE YISI"/>
    <property type="match status" value="1"/>
</dbReference>
<dbReference type="InterPro" id="IPR037208">
    <property type="entry name" value="Spo0E-like_sf"/>
</dbReference>
<reference evidence="1 2" key="1">
    <citation type="submission" date="2013-08" db="EMBL/GenBank/DDBJ databases">
        <title>Genome of Pontibacillus chungwhensis.</title>
        <authorList>
            <person name="Wang Q."/>
            <person name="Wang G."/>
        </authorList>
    </citation>
    <scope>NUCLEOTIDE SEQUENCE [LARGE SCALE GENOMIC DNA]</scope>
    <source>
        <strain evidence="1 2">BH030062</strain>
    </source>
</reference>